<name>A0A183GBF2_HELPZ</name>
<dbReference type="Proteomes" id="UP000050761">
    <property type="component" value="Unassembled WGS sequence"/>
</dbReference>
<sequence length="159" mass="17510">MGDGMKTLFLFRIGDQRASGQSLQFNVAAALPQRNVQAAYVCALAEPLGSVSGVALDYLPRKLKIINITSRVYDYMVELNWDVEGKEFFSHLSFLVTSLSHEINDDIVAISWTVITPFDASLFPALAYEVRRTLAADGVETLEPAVTIKSNHVVSVEIC</sequence>
<proteinExistence type="predicted"/>
<reference evidence="1 2" key="1">
    <citation type="submission" date="2018-11" db="EMBL/GenBank/DDBJ databases">
        <authorList>
            <consortium name="Pathogen Informatics"/>
        </authorList>
    </citation>
    <scope>NUCLEOTIDE SEQUENCE [LARGE SCALE GENOMIC DNA]</scope>
</reference>
<organism evidence="2 3">
    <name type="scientific">Heligmosomoides polygyrus</name>
    <name type="common">Parasitic roundworm</name>
    <dbReference type="NCBI Taxonomy" id="6339"/>
    <lineage>
        <taxon>Eukaryota</taxon>
        <taxon>Metazoa</taxon>
        <taxon>Ecdysozoa</taxon>
        <taxon>Nematoda</taxon>
        <taxon>Chromadorea</taxon>
        <taxon>Rhabditida</taxon>
        <taxon>Rhabditina</taxon>
        <taxon>Rhabditomorpha</taxon>
        <taxon>Strongyloidea</taxon>
        <taxon>Heligmosomidae</taxon>
        <taxon>Heligmosomoides</taxon>
    </lineage>
</organism>
<protein>
    <submittedName>
        <fullName evidence="3">Trafficking protein particle complex subunit</fullName>
    </submittedName>
</protein>
<keyword evidence="2" id="KW-1185">Reference proteome</keyword>
<gene>
    <name evidence="1" type="ORF">HPBE_LOCUS19420</name>
</gene>
<dbReference type="EMBL" id="UZAH01031344">
    <property type="protein sequence ID" value="VDP15059.1"/>
    <property type="molecule type" value="Genomic_DNA"/>
</dbReference>
<evidence type="ECO:0000313" key="2">
    <source>
        <dbReference type="Proteomes" id="UP000050761"/>
    </source>
</evidence>
<accession>A0A183GBF2</accession>
<dbReference type="AlphaFoldDB" id="A0A183GBF2"/>
<reference evidence="3" key="2">
    <citation type="submission" date="2019-09" db="UniProtKB">
        <authorList>
            <consortium name="WormBaseParasite"/>
        </authorList>
    </citation>
    <scope>IDENTIFICATION</scope>
</reference>
<evidence type="ECO:0000313" key="1">
    <source>
        <dbReference type="EMBL" id="VDP15059.1"/>
    </source>
</evidence>
<evidence type="ECO:0000313" key="3">
    <source>
        <dbReference type="WBParaSite" id="HPBE_0001942101-mRNA-1"/>
    </source>
</evidence>
<accession>A0A3P8ET25</accession>
<dbReference type="WBParaSite" id="HPBE_0001942101-mRNA-1">
    <property type="protein sequence ID" value="HPBE_0001942101-mRNA-1"/>
    <property type="gene ID" value="HPBE_0001942101"/>
</dbReference>